<organism evidence="2 3">
    <name type="scientific">Fodinibius roseus</name>
    <dbReference type="NCBI Taxonomy" id="1194090"/>
    <lineage>
        <taxon>Bacteria</taxon>
        <taxon>Pseudomonadati</taxon>
        <taxon>Balneolota</taxon>
        <taxon>Balneolia</taxon>
        <taxon>Balneolales</taxon>
        <taxon>Balneolaceae</taxon>
        <taxon>Fodinibius</taxon>
    </lineage>
</organism>
<accession>A0A1M5LX09</accession>
<name>A0A1M5LX09_9BACT</name>
<protein>
    <submittedName>
        <fullName evidence="2">Repeat domain-containing protein</fullName>
    </submittedName>
</protein>
<evidence type="ECO:0000256" key="1">
    <source>
        <dbReference type="ARBA" id="ARBA00022729"/>
    </source>
</evidence>
<dbReference type="Gene3D" id="2.130.10.130">
    <property type="entry name" value="Integrin alpha, N-terminal"/>
    <property type="match status" value="1"/>
</dbReference>
<dbReference type="EMBL" id="FQUS01000046">
    <property type="protein sequence ID" value="SHG69460.1"/>
    <property type="molecule type" value="Genomic_DNA"/>
</dbReference>
<dbReference type="AlphaFoldDB" id="A0A1M5LX09"/>
<dbReference type="SUPFAM" id="SSF69318">
    <property type="entry name" value="Integrin alpha N-terminal domain"/>
    <property type="match status" value="1"/>
</dbReference>
<evidence type="ECO:0000313" key="2">
    <source>
        <dbReference type="EMBL" id="SHG69460.1"/>
    </source>
</evidence>
<proteinExistence type="predicted"/>
<dbReference type="Pfam" id="PF13517">
    <property type="entry name" value="FG-GAP_3"/>
    <property type="match status" value="2"/>
</dbReference>
<sequence length="442" mass="50239">MGPYLGIFNHNRQYYRFYSDVDMSYYPSRPAMTSSQWQKIINYYMTKAPQVMPQQNRKKQIKRGLPYFELDFPPKLFYRNKNTASFIKVDTSVKPHRTFIHRAESNTFYLINNKLQVLDSLETTGPIVDMDVQQNKMTVCKIGYDLLGKNTNDGSIAHLTVDEQNNIQLGEQQPLFNDLYRPVHVKSTDLSGNHKNDYLISEFGLVNGGLLWKENKGNGKFTTHEIRPVAGAIKTNILDYNHDGLPDLWTLFGQGEEGIFLFTNKGNNKFGQEQVLQFPPTYGSTSFELVDFNKNGYPDILYTAGDRGDGIPQLKPYHGVYIFINNGNNEFTQQYFFPLNGAIKAIARDFDGDGNLDIAAIGLFTDSQQPEEGFIYLKNKGNFNFQPYSLPVEANIKRAFSMDAADIDNNGKLDLIIGNAFNGDKTKNKKGALFIVLKNTSF</sequence>
<dbReference type="Proteomes" id="UP000184041">
    <property type="component" value="Unassembled WGS sequence"/>
</dbReference>
<evidence type="ECO:0000313" key="3">
    <source>
        <dbReference type="Proteomes" id="UP000184041"/>
    </source>
</evidence>
<keyword evidence="1" id="KW-0732">Signal</keyword>
<dbReference type="InterPro" id="IPR013517">
    <property type="entry name" value="FG-GAP"/>
</dbReference>
<gene>
    <name evidence="2" type="ORF">SAMN05443144_14611</name>
</gene>
<keyword evidence="3" id="KW-1185">Reference proteome</keyword>
<dbReference type="InterPro" id="IPR028994">
    <property type="entry name" value="Integrin_alpha_N"/>
</dbReference>
<dbReference type="PANTHER" id="PTHR44103">
    <property type="entry name" value="PROPROTEIN CONVERTASE P"/>
    <property type="match status" value="1"/>
</dbReference>
<dbReference type="PANTHER" id="PTHR44103:SF1">
    <property type="entry name" value="PROPROTEIN CONVERTASE P"/>
    <property type="match status" value="1"/>
</dbReference>
<reference evidence="2 3" key="1">
    <citation type="submission" date="2016-11" db="EMBL/GenBank/DDBJ databases">
        <authorList>
            <person name="Jaros S."/>
            <person name="Januszkiewicz K."/>
            <person name="Wedrychowicz H."/>
        </authorList>
    </citation>
    <scope>NUCLEOTIDE SEQUENCE [LARGE SCALE GENOMIC DNA]</scope>
    <source>
        <strain evidence="2 3">DSM 21986</strain>
    </source>
</reference>
<dbReference type="STRING" id="1194090.SAMN05443144_14611"/>